<dbReference type="NCBIfam" id="TIGR00225">
    <property type="entry name" value="prc"/>
    <property type="match status" value="1"/>
</dbReference>
<dbReference type="InterPro" id="IPR001478">
    <property type="entry name" value="PDZ"/>
</dbReference>
<comment type="caution">
    <text evidence="8">The sequence shown here is derived from an EMBL/GenBank/DDBJ whole genome shotgun (WGS) entry which is preliminary data.</text>
</comment>
<evidence type="ECO:0000256" key="3">
    <source>
        <dbReference type="ARBA" id="ARBA00022801"/>
    </source>
</evidence>
<dbReference type="Gene3D" id="3.90.226.10">
    <property type="entry name" value="2-enoyl-CoA Hydratase, Chain A, domain 1"/>
    <property type="match status" value="1"/>
</dbReference>
<evidence type="ECO:0000256" key="5">
    <source>
        <dbReference type="RuleBase" id="RU004404"/>
    </source>
</evidence>
<keyword evidence="3 5" id="KW-0378">Hydrolase</keyword>
<gene>
    <name evidence="8" type="ORF">E1163_06395</name>
</gene>
<dbReference type="Gene3D" id="2.30.42.10">
    <property type="match status" value="1"/>
</dbReference>
<dbReference type="SUPFAM" id="SSF52096">
    <property type="entry name" value="ClpP/crotonase"/>
    <property type="match status" value="1"/>
</dbReference>
<reference evidence="8 9" key="1">
    <citation type="submission" date="2019-02" db="EMBL/GenBank/DDBJ databases">
        <authorList>
            <person name="Goldberg S.R."/>
            <person name="Haltli B.A."/>
            <person name="Correa H."/>
            <person name="Russell K.G."/>
        </authorList>
    </citation>
    <scope>NUCLEOTIDE SEQUENCE [LARGE SCALE GENOMIC DNA]</scope>
    <source>
        <strain evidence="8 9">JCM 16186</strain>
    </source>
</reference>
<dbReference type="Proteomes" id="UP000798808">
    <property type="component" value="Unassembled WGS sequence"/>
</dbReference>
<sequence>MLRNNKVKVTGVFVILAFTLFSFVGPTERYFEIAKNLDIFATLFKEVNAYYVDEVDPDKMIRVGIDAMLESLDPYTNYIPEDEIESFRTMTTGQYAGIGALIGTIDSKTIITMPYEGYAAYNAGLRIGDELLEIDGKDVSGKDVSAISTLLKGQARTELQLKVRRYGHEEPLTFAFKREKITVTNVPFYGKVSNDIGYVKLEDFTSDAGKEVAKAVEELKEKGATKLILDLRNNPGGLLSEAVNVSNVFIPKNKEVVSTKGKVSEWNKVYKTLNNPVDTEMPLVVLTNGGSASAAEIVSGVIQDYDRGVLVGGKTYGKGLVQTTRPLTYNAQLKVTTAKYYIPSGRCIQSLDYTHRDEEGKVHKIADSLKMEFKTANGRSVYDGGGLDPDVEMEAEYYAPITISLISKGLIFNYATRYAYDKGSIPPAADFELTDAEYNAFKQWLSDKDYDYTTKVEQDLVKLEESAKKEKYYEDIQNQLHELEKRVKHNKELDLEKFKSEIKQALEEEIASRFYLQKGNIEASFDSDSDVQKAIQLLSNTSNYNKILSTK</sequence>
<keyword evidence="6" id="KW-0175">Coiled coil</keyword>
<organism evidence="8 9">
    <name type="scientific">Fulvivirga kasyanovii</name>
    <dbReference type="NCBI Taxonomy" id="396812"/>
    <lineage>
        <taxon>Bacteria</taxon>
        <taxon>Pseudomonadati</taxon>
        <taxon>Bacteroidota</taxon>
        <taxon>Cytophagia</taxon>
        <taxon>Cytophagales</taxon>
        <taxon>Fulvivirgaceae</taxon>
        <taxon>Fulvivirga</taxon>
    </lineage>
</organism>
<dbReference type="Pfam" id="PF17820">
    <property type="entry name" value="PDZ_6"/>
    <property type="match status" value="1"/>
</dbReference>
<dbReference type="CDD" id="cd07560">
    <property type="entry name" value="Peptidase_S41_CPP"/>
    <property type="match status" value="1"/>
</dbReference>
<proteinExistence type="inferred from homology"/>
<dbReference type="Pfam" id="PF03572">
    <property type="entry name" value="Peptidase_S41"/>
    <property type="match status" value="1"/>
</dbReference>
<feature type="coiled-coil region" evidence="6">
    <location>
        <begin position="466"/>
        <end position="508"/>
    </location>
</feature>
<dbReference type="SUPFAM" id="SSF50156">
    <property type="entry name" value="PDZ domain-like"/>
    <property type="match status" value="1"/>
</dbReference>
<evidence type="ECO:0000259" key="7">
    <source>
        <dbReference type="PROSITE" id="PS50106"/>
    </source>
</evidence>
<name>A0ABW9RNP4_9BACT</name>
<dbReference type="SMART" id="SM00228">
    <property type="entry name" value="PDZ"/>
    <property type="match status" value="1"/>
</dbReference>
<dbReference type="PANTHER" id="PTHR32060:SF30">
    <property type="entry name" value="CARBOXY-TERMINAL PROCESSING PROTEASE CTPA"/>
    <property type="match status" value="1"/>
</dbReference>
<dbReference type="PANTHER" id="PTHR32060">
    <property type="entry name" value="TAIL-SPECIFIC PROTEASE"/>
    <property type="match status" value="1"/>
</dbReference>
<evidence type="ECO:0000256" key="4">
    <source>
        <dbReference type="ARBA" id="ARBA00022825"/>
    </source>
</evidence>
<comment type="similarity">
    <text evidence="1 5">Belongs to the peptidase S41A family.</text>
</comment>
<dbReference type="Gene3D" id="3.30.750.44">
    <property type="match status" value="1"/>
</dbReference>
<evidence type="ECO:0000256" key="1">
    <source>
        <dbReference type="ARBA" id="ARBA00009179"/>
    </source>
</evidence>
<dbReference type="PROSITE" id="PS50106">
    <property type="entry name" value="PDZ"/>
    <property type="match status" value="1"/>
</dbReference>
<protein>
    <submittedName>
        <fullName evidence="8">PDZ domain-containing protein</fullName>
    </submittedName>
</protein>
<keyword evidence="4 5" id="KW-0720">Serine protease</keyword>
<dbReference type="SMART" id="SM00245">
    <property type="entry name" value="TSPc"/>
    <property type="match status" value="1"/>
</dbReference>
<evidence type="ECO:0000313" key="8">
    <source>
        <dbReference type="EMBL" id="MTI24570.1"/>
    </source>
</evidence>
<evidence type="ECO:0000313" key="9">
    <source>
        <dbReference type="Proteomes" id="UP000798808"/>
    </source>
</evidence>
<dbReference type="InterPro" id="IPR029045">
    <property type="entry name" value="ClpP/crotonase-like_dom_sf"/>
</dbReference>
<evidence type="ECO:0000256" key="2">
    <source>
        <dbReference type="ARBA" id="ARBA00022670"/>
    </source>
</evidence>
<dbReference type="InterPro" id="IPR004447">
    <property type="entry name" value="Peptidase_S41A"/>
</dbReference>
<dbReference type="InterPro" id="IPR041489">
    <property type="entry name" value="PDZ_6"/>
</dbReference>
<dbReference type="InterPro" id="IPR036034">
    <property type="entry name" value="PDZ_sf"/>
</dbReference>
<dbReference type="RefSeq" id="WP_155170612.1">
    <property type="nucleotide sequence ID" value="NZ_BAAAFL010000014.1"/>
</dbReference>
<dbReference type="EMBL" id="SMLW01000429">
    <property type="protein sequence ID" value="MTI24570.1"/>
    <property type="molecule type" value="Genomic_DNA"/>
</dbReference>
<evidence type="ECO:0000256" key="6">
    <source>
        <dbReference type="SAM" id="Coils"/>
    </source>
</evidence>
<keyword evidence="2 5" id="KW-0645">Protease</keyword>
<keyword evidence="9" id="KW-1185">Reference proteome</keyword>
<feature type="domain" description="PDZ" evidence="7">
    <location>
        <begin position="84"/>
        <end position="152"/>
    </location>
</feature>
<dbReference type="InterPro" id="IPR005151">
    <property type="entry name" value="Tail-specific_protease"/>
</dbReference>
<accession>A0ABW9RNP4</accession>
<dbReference type="CDD" id="cd06782">
    <property type="entry name" value="cpPDZ_CPP-like"/>
    <property type="match status" value="1"/>
</dbReference>